<dbReference type="SUPFAM" id="SSF81343">
    <property type="entry name" value="Fumarate reductase respiratory complex transmembrane subunits"/>
    <property type="match status" value="1"/>
</dbReference>
<dbReference type="GO" id="GO:0016020">
    <property type="term" value="C:membrane"/>
    <property type="evidence" value="ECO:0007669"/>
    <property type="project" value="InterPro"/>
</dbReference>
<dbReference type="KEGG" id="knv:Pan216_40400"/>
<reference evidence="2 3" key="1">
    <citation type="submission" date="2019-02" db="EMBL/GenBank/DDBJ databases">
        <title>Deep-cultivation of Planctomycetes and their phenomic and genomic characterization uncovers novel biology.</title>
        <authorList>
            <person name="Wiegand S."/>
            <person name="Jogler M."/>
            <person name="Boedeker C."/>
            <person name="Pinto D."/>
            <person name="Vollmers J."/>
            <person name="Rivas-Marin E."/>
            <person name="Kohn T."/>
            <person name="Peeters S.H."/>
            <person name="Heuer A."/>
            <person name="Rast P."/>
            <person name="Oberbeckmann S."/>
            <person name="Bunk B."/>
            <person name="Jeske O."/>
            <person name="Meyerdierks A."/>
            <person name="Storesund J.E."/>
            <person name="Kallscheuer N."/>
            <person name="Luecker S."/>
            <person name="Lage O.M."/>
            <person name="Pohl T."/>
            <person name="Merkel B.J."/>
            <person name="Hornburger P."/>
            <person name="Mueller R.-W."/>
            <person name="Bruemmer F."/>
            <person name="Labrenz M."/>
            <person name="Spormann A.M."/>
            <person name="Op den Camp H."/>
            <person name="Overmann J."/>
            <person name="Amann R."/>
            <person name="Jetten M.S.M."/>
            <person name="Mascher T."/>
            <person name="Medema M.H."/>
            <person name="Devos D.P."/>
            <person name="Kaster A.-K."/>
            <person name="Ovreas L."/>
            <person name="Rohde M."/>
            <person name="Galperin M.Y."/>
            <person name="Jogler C."/>
        </authorList>
    </citation>
    <scope>NUCLEOTIDE SEQUENCE [LARGE SCALE GENOMIC DNA]</scope>
    <source>
        <strain evidence="2 3">Pan216</strain>
    </source>
</reference>
<dbReference type="AlphaFoldDB" id="A0A518B863"/>
<dbReference type="Proteomes" id="UP000317093">
    <property type="component" value="Chromosome"/>
</dbReference>
<dbReference type="OrthoDB" id="9802842at2"/>
<dbReference type="CDD" id="cd03498">
    <property type="entry name" value="SQR_TypeB_2_TM"/>
    <property type="match status" value="1"/>
</dbReference>
<keyword evidence="1" id="KW-0812">Transmembrane</keyword>
<keyword evidence="1" id="KW-0472">Membrane</keyword>
<accession>A0A518B863</accession>
<evidence type="ECO:0000256" key="1">
    <source>
        <dbReference type="SAM" id="Phobius"/>
    </source>
</evidence>
<feature type="transmembrane region" description="Helical" evidence="1">
    <location>
        <begin position="160"/>
        <end position="186"/>
    </location>
</feature>
<dbReference type="NCBIfam" id="TIGR02046">
    <property type="entry name" value="sdhC_b558_fam"/>
    <property type="match status" value="1"/>
</dbReference>
<dbReference type="Gene3D" id="1.20.1300.10">
    <property type="entry name" value="Fumarate reductase/succinate dehydrogenase, transmembrane subunit"/>
    <property type="match status" value="1"/>
</dbReference>
<dbReference type="InterPro" id="IPR011138">
    <property type="entry name" value="Cytochrome_b-558"/>
</dbReference>
<feature type="transmembrane region" description="Helical" evidence="1">
    <location>
        <begin position="56"/>
        <end position="77"/>
    </location>
</feature>
<gene>
    <name evidence="2" type="ORF">Pan216_40400</name>
</gene>
<evidence type="ECO:0000313" key="2">
    <source>
        <dbReference type="EMBL" id="QDU63165.1"/>
    </source>
</evidence>
<feature type="transmembrane region" description="Helical" evidence="1">
    <location>
        <begin position="98"/>
        <end position="119"/>
    </location>
</feature>
<organism evidence="2 3">
    <name type="scientific">Kolteria novifilia</name>
    <dbReference type="NCBI Taxonomy" id="2527975"/>
    <lineage>
        <taxon>Bacteria</taxon>
        <taxon>Pseudomonadati</taxon>
        <taxon>Planctomycetota</taxon>
        <taxon>Planctomycetia</taxon>
        <taxon>Kolteriales</taxon>
        <taxon>Kolteriaceae</taxon>
        <taxon>Kolteria</taxon>
    </lineage>
</organism>
<dbReference type="EMBL" id="CP036279">
    <property type="protein sequence ID" value="QDU63165.1"/>
    <property type="molecule type" value="Genomic_DNA"/>
</dbReference>
<protein>
    <recommendedName>
        <fullName evidence="4">Succinate dehydrogenase/Fumarate reductase transmembrane subunit</fullName>
    </recommendedName>
</protein>
<name>A0A518B863_9BACT</name>
<proteinExistence type="predicted"/>
<dbReference type="RefSeq" id="WP_145260421.1">
    <property type="nucleotide sequence ID" value="NZ_CP036279.1"/>
</dbReference>
<dbReference type="InterPro" id="IPR034804">
    <property type="entry name" value="SQR/QFR_C/D"/>
</dbReference>
<evidence type="ECO:0000313" key="3">
    <source>
        <dbReference type="Proteomes" id="UP000317093"/>
    </source>
</evidence>
<evidence type="ECO:0008006" key="4">
    <source>
        <dbReference type="Google" id="ProtNLM"/>
    </source>
</evidence>
<keyword evidence="3" id="KW-1185">Reference proteome</keyword>
<feature type="transmembrane region" description="Helical" evidence="1">
    <location>
        <begin position="12"/>
        <end position="36"/>
    </location>
</feature>
<keyword evidence="1" id="KW-1133">Transmembrane helix</keyword>
<feature type="transmembrane region" description="Helical" evidence="1">
    <location>
        <begin position="198"/>
        <end position="218"/>
    </location>
</feature>
<sequence length="256" mass="28661">MLATTSVGRKLVMAVTGIGLFLFVVGHLAGNLLIYAGPDALNAYALKLKEMPYVVWPARLVILSIFLVHIYLGLELYRQNREARPDKYFQEETLRADFASRHMLFTGLMILLFVVYHLLQFTFHAVPPPEHIYTTDLKGKEVTDVYTMVVQGFQTGGVSAIYILAQVFLALHLSHAMTSVFETFGWTATRFRGYIEKVGPIVATVICFGYITIPLAVLTGNLRLPDSVIEQQALEEMETNMIDVMPDPAGRRGDQS</sequence>